<sequence>MDPTPQINAIEPPSWWRQTAQKSLRLLLRGAGLTGASVTVSGAGLRLGKPRVSADGSALFVEATLAKDAPLGAHTLTVTTRAGTTTARFTVLDRPAPRLGGVNNDDVLYLILPDRFCDGDPKNNDPEKSKGIYNPKRPRHYHGGDLAGIRKKLPYLKDLGVTTLWLTPLYDNADFQHPTLAWAGEPAIDYHGYGAVDFYGLEEHFGTPDDLHALVSEAHRLGLKLMLDQVANHCGPFHPWVKTPPTPTWFHGTPEKHLDCDWNVVNLLSPHATQASKRATLEGWFAGILPDLNQSDPECRRYLIQNALWWVGVYGFDAIRQDTVPYVARDFWRDWHAALRAEFPELTTLGEVNLPDAAVNAFYQRGKRGFDGIDAGFDLLYDFPLESGMIAAFAHGEPLQRLGFTAGSSDIAGALAHDSLYPNPDSLVTFLGLHDTTRFLGRKGATLAGLKLGATFLFTSRGIPLWYYGDEVGLSGGDDPDNRRHFPGGFPGDKANKFTPEGRTQAEEDLFQHIKKLTHLRATHPALRHGSTHVLYAQGQHYAYARVDSPPSDRGRGGFVLVALNNDSEKPATLTLDLTELKLPVGTRLTDALTGTIVTAANPTLILTLAPRSAQVLVR</sequence>
<dbReference type="InterPro" id="IPR017853">
    <property type="entry name" value="GH"/>
</dbReference>
<gene>
    <name evidence="4" type="ORF">HNQ39_000678</name>
</gene>
<dbReference type="RefSeq" id="WP_184192538.1">
    <property type="nucleotide sequence ID" value="NZ_JACHGW010000001.1"/>
</dbReference>
<dbReference type="PANTHER" id="PTHR10357:SF210">
    <property type="entry name" value="MALTODEXTRIN GLUCOSIDASE"/>
    <property type="match status" value="1"/>
</dbReference>
<dbReference type="AlphaFoldDB" id="A0A7W9W5C6"/>
<feature type="domain" description="Glycosyl hydrolase family 13 catalytic" evidence="3">
    <location>
        <begin position="110"/>
        <end position="521"/>
    </location>
</feature>
<dbReference type="PANTHER" id="PTHR10357">
    <property type="entry name" value="ALPHA-AMYLASE FAMILY MEMBER"/>
    <property type="match status" value="1"/>
</dbReference>
<comment type="caution">
    <text evidence="4">The sequence shown here is derived from an EMBL/GenBank/DDBJ whole genome shotgun (WGS) entry which is preliminary data.</text>
</comment>
<dbReference type="Gene3D" id="2.60.40.10">
    <property type="entry name" value="Immunoglobulins"/>
    <property type="match status" value="1"/>
</dbReference>
<dbReference type="SUPFAM" id="SSF81296">
    <property type="entry name" value="E set domains"/>
    <property type="match status" value="1"/>
</dbReference>
<evidence type="ECO:0000256" key="1">
    <source>
        <dbReference type="ARBA" id="ARBA00022801"/>
    </source>
</evidence>
<evidence type="ECO:0000313" key="5">
    <source>
        <dbReference type="Proteomes" id="UP000520814"/>
    </source>
</evidence>
<dbReference type="InterPro" id="IPR013780">
    <property type="entry name" value="Glyco_hydro_b"/>
</dbReference>
<dbReference type="InterPro" id="IPR006047">
    <property type="entry name" value="GH13_cat_dom"/>
</dbReference>
<dbReference type="InterPro" id="IPR015171">
    <property type="entry name" value="Cyc-maltodext_N"/>
</dbReference>
<dbReference type="Pfam" id="PF09087">
    <property type="entry name" value="Cyc-maltodext_N"/>
    <property type="match status" value="1"/>
</dbReference>
<dbReference type="GO" id="GO:0016798">
    <property type="term" value="F:hydrolase activity, acting on glycosyl bonds"/>
    <property type="evidence" value="ECO:0007669"/>
    <property type="project" value="UniProtKB-KW"/>
</dbReference>
<dbReference type="GO" id="GO:0005975">
    <property type="term" value="P:carbohydrate metabolic process"/>
    <property type="evidence" value="ECO:0007669"/>
    <property type="project" value="InterPro"/>
</dbReference>
<keyword evidence="2 4" id="KW-0326">Glycosidase</keyword>
<dbReference type="SUPFAM" id="SSF51011">
    <property type="entry name" value="Glycosyl hydrolase domain"/>
    <property type="match status" value="1"/>
</dbReference>
<dbReference type="InterPro" id="IPR013783">
    <property type="entry name" value="Ig-like_fold"/>
</dbReference>
<dbReference type="SMART" id="SM00642">
    <property type="entry name" value="Aamy"/>
    <property type="match status" value="1"/>
</dbReference>
<dbReference type="InterPro" id="IPR014756">
    <property type="entry name" value="Ig_E-set"/>
</dbReference>
<keyword evidence="5" id="KW-1185">Reference proteome</keyword>
<dbReference type="Gene3D" id="2.60.40.1180">
    <property type="entry name" value="Golgi alpha-mannosidase II"/>
    <property type="match status" value="1"/>
</dbReference>
<dbReference type="Proteomes" id="UP000520814">
    <property type="component" value="Unassembled WGS sequence"/>
</dbReference>
<organism evidence="4 5">
    <name type="scientific">Armatimonas rosea</name>
    <dbReference type="NCBI Taxonomy" id="685828"/>
    <lineage>
        <taxon>Bacteria</taxon>
        <taxon>Bacillati</taxon>
        <taxon>Armatimonadota</taxon>
        <taxon>Armatimonadia</taxon>
        <taxon>Armatimonadales</taxon>
        <taxon>Armatimonadaceae</taxon>
        <taxon>Armatimonas</taxon>
    </lineage>
</organism>
<dbReference type="Pfam" id="PF00128">
    <property type="entry name" value="Alpha-amylase"/>
    <property type="match status" value="1"/>
</dbReference>
<keyword evidence="1" id="KW-0378">Hydrolase</keyword>
<dbReference type="EMBL" id="JACHGW010000001">
    <property type="protein sequence ID" value="MBB6048916.1"/>
    <property type="molecule type" value="Genomic_DNA"/>
</dbReference>
<evidence type="ECO:0000259" key="3">
    <source>
        <dbReference type="SMART" id="SM00642"/>
    </source>
</evidence>
<reference evidence="4 5" key="1">
    <citation type="submission" date="2020-08" db="EMBL/GenBank/DDBJ databases">
        <title>Genomic Encyclopedia of Type Strains, Phase IV (KMG-IV): sequencing the most valuable type-strain genomes for metagenomic binning, comparative biology and taxonomic classification.</title>
        <authorList>
            <person name="Goeker M."/>
        </authorList>
    </citation>
    <scope>NUCLEOTIDE SEQUENCE [LARGE SCALE GENOMIC DNA]</scope>
    <source>
        <strain evidence="4 5">DSM 23562</strain>
    </source>
</reference>
<dbReference type="Gene3D" id="3.20.20.80">
    <property type="entry name" value="Glycosidases"/>
    <property type="match status" value="1"/>
</dbReference>
<protein>
    <submittedName>
        <fullName evidence="4">Glycosidase</fullName>
    </submittedName>
</protein>
<dbReference type="SUPFAM" id="SSF51445">
    <property type="entry name" value="(Trans)glycosidases"/>
    <property type="match status" value="1"/>
</dbReference>
<evidence type="ECO:0000313" key="4">
    <source>
        <dbReference type="EMBL" id="MBB6048916.1"/>
    </source>
</evidence>
<proteinExistence type="predicted"/>
<name>A0A7W9W5C6_ARMRO</name>
<evidence type="ECO:0000256" key="2">
    <source>
        <dbReference type="ARBA" id="ARBA00023295"/>
    </source>
</evidence>
<accession>A0A7W9W5C6</accession>